<dbReference type="PANTHER" id="PTHR24025:SF23">
    <property type="entry name" value="NEURAL-CADHERIN"/>
    <property type="match status" value="1"/>
</dbReference>
<organism evidence="9 10">
    <name type="scientific">Magnetococcus marinus (strain ATCC BAA-1437 / JCM 17883 / MC-1)</name>
    <dbReference type="NCBI Taxonomy" id="156889"/>
    <lineage>
        <taxon>Bacteria</taxon>
        <taxon>Pseudomonadati</taxon>
        <taxon>Pseudomonadota</taxon>
        <taxon>Magnetococcia</taxon>
        <taxon>Magnetococcales</taxon>
        <taxon>Magnetococcaceae</taxon>
        <taxon>Magnetococcus</taxon>
    </lineage>
</organism>
<protein>
    <submittedName>
        <fullName evidence="9">Cadherin</fullName>
    </submittedName>
</protein>
<evidence type="ECO:0000313" key="9">
    <source>
        <dbReference type="EMBL" id="ABK42947.1"/>
    </source>
</evidence>
<feature type="domain" description="Cadherin" evidence="8">
    <location>
        <begin position="713"/>
        <end position="785"/>
    </location>
</feature>
<accession>A0L4Q4</accession>
<evidence type="ECO:0000256" key="3">
    <source>
        <dbReference type="ARBA" id="ARBA00022737"/>
    </source>
</evidence>
<dbReference type="SUPFAM" id="SSF49313">
    <property type="entry name" value="Cadherin-like"/>
    <property type="match status" value="4"/>
</dbReference>
<dbReference type="InterPro" id="IPR050971">
    <property type="entry name" value="Cadherin-domain_protein"/>
</dbReference>
<dbReference type="PANTHER" id="PTHR24025">
    <property type="entry name" value="DESMOGLEIN FAMILY MEMBER"/>
    <property type="match status" value="1"/>
</dbReference>
<dbReference type="CDD" id="cd11304">
    <property type="entry name" value="Cadherin_repeat"/>
    <property type="match status" value="4"/>
</dbReference>
<dbReference type="PROSITE" id="PS50268">
    <property type="entry name" value="CADHERIN_2"/>
    <property type="match status" value="3"/>
</dbReference>
<proteinExistence type="predicted"/>
<reference evidence="9 10" key="2">
    <citation type="journal article" date="2012" name="Int. J. Syst. Evol. Microbiol.">
        <title>Magnetococcus marinus gen. nov., sp. nov., a marine, magnetotactic bacterium that represents a novel lineage (Magnetococcaceae fam. nov.; Magnetococcales ord. nov.) at the base of the Alphaproteobacteria.</title>
        <authorList>
            <person name="Bazylinski D.A."/>
            <person name="Williams T.J."/>
            <person name="Lefevre C.T."/>
            <person name="Berg R.J."/>
            <person name="Zhang C.L."/>
            <person name="Bowser S.S."/>
            <person name="Dean A.J."/>
            <person name="Beveridge T.J."/>
        </authorList>
    </citation>
    <scope>NUCLEOTIDE SEQUENCE [LARGE SCALE GENOMIC DNA]</scope>
    <source>
        <strain evidence="10">ATCC BAA-1437 / JCM 17883 / MC-1</strain>
    </source>
</reference>
<keyword evidence="3" id="KW-0677">Repeat</keyword>
<dbReference type="Pfam" id="PF05345">
    <property type="entry name" value="He_PIG"/>
    <property type="match status" value="1"/>
</dbReference>
<dbReference type="OrthoDB" id="9816366at2"/>
<evidence type="ECO:0000256" key="7">
    <source>
        <dbReference type="ARBA" id="ARBA00023136"/>
    </source>
</evidence>
<evidence type="ECO:0000256" key="6">
    <source>
        <dbReference type="ARBA" id="ARBA00022989"/>
    </source>
</evidence>
<evidence type="ECO:0000256" key="2">
    <source>
        <dbReference type="ARBA" id="ARBA00022692"/>
    </source>
</evidence>
<dbReference type="InterPro" id="IPR025592">
    <property type="entry name" value="DUF4347"/>
</dbReference>
<dbReference type="InterPro" id="IPR011047">
    <property type="entry name" value="Quinoprotein_ADH-like_sf"/>
</dbReference>
<dbReference type="InterPro" id="IPR015919">
    <property type="entry name" value="Cadherin-like_sf"/>
</dbReference>
<dbReference type="Pfam" id="PF00028">
    <property type="entry name" value="Cadherin"/>
    <property type="match status" value="2"/>
</dbReference>
<dbReference type="Gene3D" id="2.60.40.10">
    <property type="entry name" value="Immunoglobulins"/>
    <property type="match status" value="1"/>
</dbReference>
<dbReference type="InterPro" id="IPR013783">
    <property type="entry name" value="Ig-like_fold"/>
</dbReference>
<keyword evidence="5" id="KW-0130">Cell adhesion</keyword>
<dbReference type="InterPro" id="IPR006644">
    <property type="entry name" value="Cadg"/>
</dbReference>
<keyword evidence="4" id="KW-0106">Calcium</keyword>
<evidence type="ECO:0000256" key="1">
    <source>
        <dbReference type="ARBA" id="ARBA00004370"/>
    </source>
</evidence>
<dbReference type="Gene3D" id="2.60.40.60">
    <property type="entry name" value="Cadherins"/>
    <property type="match status" value="4"/>
</dbReference>
<reference evidence="10" key="1">
    <citation type="journal article" date="2009" name="Appl. Environ. Microbiol.">
        <title>Complete genome sequence of the chemolithoautotrophic marine magnetotactic coccus strain MC-1.</title>
        <authorList>
            <person name="Schubbe S."/>
            <person name="Williams T.J."/>
            <person name="Xie G."/>
            <person name="Kiss H.E."/>
            <person name="Brettin T.S."/>
            <person name="Martinez D."/>
            <person name="Ross C.A."/>
            <person name="Schuler D."/>
            <person name="Cox B.L."/>
            <person name="Nealson K.H."/>
            <person name="Bazylinski D.A."/>
        </authorList>
    </citation>
    <scope>NUCLEOTIDE SEQUENCE [LARGE SCALE GENOMIC DNA]</scope>
    <source>
        <strain evidence="10">ATCC BAA-1437 / JCM 17883 / MC-1</strain>
    </source>
</reference>
<evidence type="ECO:0000313" key="10">
    <source>
        <dbReference type="Proteomes" id="UP000002586"/>
    </source>
</evidence>
<dbReference type="HOGENOM" id="CLU_277962_0_0_5"/>
<dbReference type="EMBL" id="CP000471">
    <property type="protein sequence ID" value="ABK42947.1"/>
    <property type="molecule type" value="Genomic_DNA"/>
</dbReference>
<dbReference type="NCBIfam" id="TIGR04534">
    <property type="entry name" value="ELWxxDGT_rpt"/>
    <property type="match status" value="2"/>
</dbReference>
<dbReference type="eggNOG" id="COG1520">
    <property type="taxonomic scope" value="Bacteria"/>
</dbReference>
<keyword evidence="7" id="KW-0472">Membrane</keyword>
<sequence>MTDHKSTHRRTALGLLALEPRWMFDGAGAIDATHASQDATVDTQDATMYVSVPEVPGAVATPPIRVLLVASNVADGDDLAAAAQEGVVVVRYDAFNDSGAAILEKIAQALDGREADSIAFATHNAGTGALDITEALPMDLASLAANGEARAFWTEIGTMLNQDGHIDLLGCEVAGSVQGDMLVSLISDIAGRAVAASDDATGNAASGGDWVLERGNVDAATTYFDGERLQDFTGLLRGIELWSTDGTSDGTQLVKDITGTSGDSYPTPIEGTSERDSTVSRSFTVMGGYLYFQAIDGSHGSELWRTNGTTAGTTLVKDINPGSNSSSIQYAVVCNDILYFSANDGSGAALWRSDGTSSGTVKVTAATTAGITNPVALTVLSGKVYFIGDVPFQGSELCVYDPVGNTASAVTDIFPGSTGGVSALENLGTQLVLAAKDSNSNGLEVWVSDGTAAGTTLVKDVRPGPSSGLTLYTPYQFFTVINGKAYFAASDGSHGIEPWVTNGTADGTVMLADVNAGGDSSPLNFTAVGGDVYFTAYDGTASQILTTSGTFASTVSVAGGFNSTPQFLIGMNGILYFSSSNTDFNEEFYFSDGASAGVVKNINIYGSGNDKFYYPAVYNNNLYFRAQDGLTGNELWRSDGTSAGTTQVKNIHSGGYSSSPQYLTVFNGKLYFSGRTTSQSEDNYYGPIFSSSGNAVFSENGGGTVFTAYANADGEVIFTLGGADADKFDINAATGVVTFKSIPDYETPASAAGSNYYELTITATDTSGSMDKALQVLVHNVAPIWSQSAVEVADTSANGTSVATPSSTGDTTSVTWSIQGGNASGLFAINASTGAITIADATKFDHATTPSYTLSVRASDGTTNTDHDITVTVTHVTPGPTFTSGATATFAENGTGIVYTAAATTSGGTVSYAIGGTDGAKFNIDGSSGAVTFKAAPDFEALASAASSNAYTVTLSATDDNGTHTQDVVITVTDAAPAWTALAPVSLNDNSTAGAVVATPVATGDNSGVTWSIQSGNASGLFAINAATGVITVADASKFDFSNTPFYTLSVRATDGNTSADHNLVVAVVHVPSPTSAAQPLPAPPAPPAPPSAPPPVVVAPVGESTVTVLRDNAPSQSFIPLPAVSLRATPPAASDAARTAPAALPASAASVVPVVMTAQFTVSTELGGFRVPVVTASQGGPAVEGLIALHPEILAPDMVDDVVRVSLPADAFAHTRTDAVVVLTAARINGQPLPSWLNFDSRSGTLSGSPPADLKGTTVVKIIARDNLGNEAIITVRINGQTERSGALRDAATHKLVETLTGKPAFTQQLKAAARLAAVRFG</sequence>
<dbReference type="RefSeq" id="WP_011712117.1">
    <property type="nucleotide sequence ID" value="NC_008576.1"/>
</dbReference>
<feature type="domain" description="Cadherin" evidence="8">
    <location>
        <begin position="784"/>
        <end position="882"/>
    </location>
</feature>
<dbReference type="KEGG" id="mgm:Mmc1_0421"/>
<keyword evidence="6" id="KW-1133">Transmembrane helix</keyword>
<gene>
    <name evidence="9" type="ordered locus">Mmc1_0421</name>
</gene>
<dbReference type="Pfam" id="PF14252">
    <property type="entry name" value="DUF4347"/>
    <property type="match status" value="1"/>
</dbReference>
<evidence type="ECO:0000256" key="5">
    <source>
        <dbReference type="ARBA" id="ARBA00022889"/>
    </source>
</evidence>
<dbReference type="GO" id="GO:0005911">
    <property type="term" value="C:cell-cell junction"/>
    <property type="evidence" value="ECO:0007669"/>
    <property type="project" value="TreeGrafter"/>
</dbReference>
<dbReference type="GO" id="GO:0005509">
    <property type="term" value="F:calcium ion binding"/>
    <property type="evidence" value="ECO:0007669"/>
    <property type="project" value="InterPro"/>
</dbReference>
<keyword evidence="2" id="KW-0812">Transmembrane</keyword>
<dbReference type="InterPro" id="IPR030916">
    <property type="entry name" value="ELWxxDGT_rpt"/>
</dbReference>
<name>A0L4Q4_MAGMM</name>
<dbReference type="GO" id="GO:0016020">
    <property type="term" value="C:membrane"/>
    <property type="evidence" value="ECO:0007669"/>
    <property type="project" value="UniProtKB-SubCell"/>
</dbReference>
<dbReference type="STRING" id="156889.Mmc1_0421"/>
<dbReference type="Proteomes" id="UP000002586">
    <property type="component" value="Chromosome"/>
</dbReference>
<comment type="subcellular location">
    <subcellularLocation>
        <location evidence="1">Membrane</location>
    </subcellularLocation>
</comment>
<dbReference type="SMART" id="SM00112">
    <property type="entry name" value="CA"/>
    <property type="match status" value="4"/>
</dbReference>
<evidence type="ECO:0000259" key="8">
    <source>
        <dbReference type="PROSITE" id="PS50268"/>
    </source>
</evidence>
<dbReference type="SUPFAM" id="SSF50998">
    <property type="entry name" value="Quinoprotein alcohol dehydrogenase-like"/>
    <property type="match status" value="1"/>
</dbReference>
<dbReference type="GO" id="GO:0007156">
    <property type="term" value="P:homophilic cell adhesion via plasma membrane adhesion molecules"/>
    <property type="evidence" value="ECO:0007669"/>
    <property type="project" value="InterPro"/>
</dbReference>
<keyword evidence="10" id="KW-1185">Reference proteome</keyword>
<dbReference type="SMART" id="SM00736">
    <property type="entry name" value="CADG"/>
    <property type="match status" value="1"/>
</dbReference>
<evidence type="ECO:0000256" key="4">
    <source>
        <dbReference type="ARBA" id="ARBA00022837"/>
    </source>
</evidence>
<feature type="domain" description="Cadherin" evidence="8">
    <location>
        <begin position="964"/>
        <end position="1082"/>
    </location>
</feature>
<dbReference type="InterPro" id="IPR002126">
    <property type="entry name" value="Cadherin-like_dom"/>
</dbReference>